<dbReference type="SUPFAM" id="SSF51695">
    <property type="entry name" value="PLC-like phosphodiesterases"/>
    <property type="match status" value="1"/>
</dbReference>
<gene>
    <name evidence="2" type="ORF">GCM10011517_16930</name>
</gene>
<feature type="domain" description="GP-PDE" evidence="1">
    <location>
        <begin position="10"/>
        <end position="255"/>
    </location>
</feature>
<evidence type="ECO:0000259" key="1">
    <source>
        <dbReference type="PROSITE" id="PS51704"/>
    </source>
</evidence>
<reference evidence="2" key="2">
    <citation type="submission" date="2020-09" db="EMBL/GenBank/DDBJ databases">
        <authorList>
            <person name="Sun Q."/>
            <person name="Zhou Y."/>
        </authorList>
    </citation>
    <scope>NUCLEOTIDE SEQUENCE</scope>
    <source>
        <strain evidence="2">CGMCC 1.16012</strain>
    </source>
</reference>
<dbReference type="Pfam" id="PF03009">
    <property type="entry name" value="GDPD"/>
    <property type="match status" value="1"/>
</dbReference>
<dbReference type="PROSITE" id="PS51704">
    <property type="entry name" value="GP_PDE"/>
    <property type="match status" value="1"/>
</dbReference>
<name>A0A917AGA2_9RHOB</name>
<organism evidence="2 3">
    <name type="scientific">Actibacterium pelagium</name>
    <dbReference type="NCBI Taxonomy" id="2029103"/>
    <lineage>
        <taxon>Bacteria</taxon>
        <taxon>Pseudomonadati</taxon>
        <taxon>Pseudomonadota</taxon>
        <taxon>Alphaproteobacteria</taxon>
        <taxon>Rhodobacterales</taxon>
        <taxon>Roseobacteraceae</taxon>
        <taxon>Actibacterium</taxon>
    </lineage>
</organism>
<dbReference type="PANTHER" id="PTHR46211:SF1">
    <property type="entry name" value="GLYCEROPHOSPHODIESTER PHOSPHODIESTERASE, CYTOPLASMIC"/>
    <property type="match status" value="1"/>
</dbReference>
<dbReference type="GO" id="GO:0006629">
    <property type="term" value="P:lipid metabolic process"/>
    <property type="evidence" value="ECO:0007669"/>
    <property type="project" value="InterPro"/>
</dbReference>
<dbReference type="PANTHER" id="PTHR46211">
    <property type="entry name" value="GLYCEROPHOSPHORYL DIESTER PHOSPHODIESTERASE"/>
    <property type="match status" value="1"/>
</dbReference>
<dbReference type="EMBL" id="BMKN01000002">
    <property type="protein sequence ID" value="GGE49777.1"/>
    <property type="molecule type" value="Genomic_DNA"/>
</dbReference>
<dbReference type="InterPro" id="IPR030395">
    <property type="entry name" value="GP_PDE_dom"/>
</dbReference>
<dbReference type="Gene3D" id="3.20.20.190">
    <property type="entry name" value="Phosphatidylinositol (PI) phosphodiesterase"/>
    <property type="match status" value="1"/>
</dbReference>
<dbReference type="InterPro" id="IPR017946">
    <property type="entry name" value="PLC-like_Pdiesterase_TIM-brl"/>
</dbReference>
<accession>A0A917AGA2</accession>
<dbReference type="Proteomes" id="UP000606730">
    <property type="component" value="Unassembled WGS sequence"/>
</dbReference>
<sequence>MTPLPDSFLKAPITHRALHDRKDGRPENSLAAIRAAIAGGYGIEIDIQPSSDRQAMVFHDYDLRRLTEEHGPIAQRHAHELEAVTLTGGSEGIPTLKTVLELVAGQVPLLIEVKDQDGHMGPSVGALERSIAEVLENYEGDAALMSFNPHSIAVLSRLLPERPMGLVTCDYNAQDWPLLREETREHLRTIPDFERLGASFISHEAADLGADRVAELKSQGAKVLCWTIRSQAEEAEARKVAHNVTFEGYTPVRMP</sequence>
<protein>
    <submittedName>
        <fullName evidence="2">Phosphodiesterase</fullName>
    </submittedName>
</protein>
<evidence type="ECO:0000313" key="2">
    <source>
        <dbReference type="EMBL" id="GGE49777.1"/>
    </source>
</evidence>
<comment type="caution">
    <text evidence="2">The sequence shown here is derived from an EMBL/GenBank/DDBJ whole genome shotgun (WGS) entry which is preliminary data.</text>
</comment>
<reference evidence="2" key="1">
    <citation type="journal article" date="2014" name="Int. J. Syst. Evol. Microbiol.">
        <title>Complete genome sequence of Corynebacterium casei LMG S-19264T (=DSM 44701T), isolated from a smear-ripened cheese.</title>
        <authorList>
            <consortium name="US DOE Joint Genome Institute (JGI-PGF)"/>
            <person name="Walter F."/>
            <person name="Albersmeier A."/>
            <person name="Kalinowski J."/>
            <person name="Ruckert C."/>
        </authorList>
    </citation>
    <scope>NUCLEOTIDE SEQUENCE</scope>
    <source>
        <strain evidence="2">CGMCC 1.16012</strain>
    </source>
</reference>
<dbReference type="AlphaFoldDB" id="A0A917AGA2"/>
<proteinExistence type="predicted"/>
<evidence type="ECO:0000313" key="3">
    <source>
        <dbReference type="Proteomes" id="UP000606730"/>
    </source>
</evidence>
<dbReference type="OrthoDB" id="384721at2"/>
<dbReference type="RefSeq" id="WP_095595106.1">
    <property type="nucleotide sequence ID" value="NZ_BMKN01000002.1"/>
</dbReference>
<keyword evidence="3" id="KW-1185">Reference proteome</keyword>
<dbReference type="GO" id="GO:0008081">
    <property type="term" value="F:phosphoric diester hydrolase activity"/>
    <property type="evidence" value="ECO:0007669"/>
    <property type="project" value="InterPro"/>
</dbReference>